<dbReference type="GO" id="GO:0005634">
    <property type="term" value="C:nucleus"/>
    <property type="evidence" value="ECO:0007669"/>
    <property type="project" value="UniProtKB-SubCell"/>
</dbReference>
<feature type="region of interest" description="Disordered" evidence="4">
    <location>
        <begin position="1"/>
        <end position="194"/>
    </location>
</feature>
<evidence type="ECO:0000256" key="4">
    <source>
        <dbReference type="SAM" id="MobiDB-lite"/>
    </source>
</evidence>
<feature type="compositionally biased region" description="Low complexity" evidence="4">
    <location>
        <begin position="7"/>
        <end position="16"/>
    </location>
</feature>
<proteinExistence type="predicted"/>
<dbReference type="AlphaFoldDB" id="A0AAQ3Q8W7"/>
<dbReference type="EMBL" id="CP136892">
    <property type="protein sequence ID" value="WOL00253.1"/>
    <property type="molecule type" value="Genomic_DNA"/>
</dbReference>
<keyword evidence="6" id="KW-1185">Reference proteome</keyword>
<comment type="subcellular location">
    <subcellularLocation>
        <location evidence="1">Nucleus</location>
    </subcellularLocation>
</comment>
<dbReference type="PANTHER" id="PTHR45714:SF16">
    <property type="entry name" value="HOMEOBOX-LEUCINE ZIPPER PROTEIN HAT2"/>
    <property type="match status" value="1"/>
</dbReference>
<sequence length="304" mass="31827">MEEKDYLGLSLTLLPPSSSPSPQPSSSSCNHRPPQWRHLLLPHAGIDVNQTPPSARNSEASAPLSPREISSSSAKRTSGAVSDEDEDGDGDGDGGRKKLRLSKEQSAVLEESFKEHSTLNPVSSRIDLKAEARAGQAAASTAAAGGSVVPKPAREDQVEADGGGLRAPPPVLPRPDGGEPAAAERSPGTASSEAVAAVLHAHDAPDHPHPLPFLRANLFRRHTDFLVQEPPSAAGGGAAPVPPPPPAVWRRSSVAADSAPSLVPGRSSAALLMTARRACMLSILLVSVEMCDERIRMSRVELVW</sequence>
<keyword evidence="3" id="KW-0804">Transcription</keyword>
<accession>A0AAQ3Q8W7</accession>
<gene>
    <name evidence="5" type="ORF">Cni_G08966</name>
</gene>
<feature type="compositionally biased region" description="Low complexity" evidence="4">
    <location>
        <begin position="133"/>
        <end position="146"/>
    </location>
</feature>
<evidence type="ECO:0000256" key="1">
    <source>
        <dbReference type="ARBA" id="ARBA00004123"/>
    </source>
</evidence>
<keyword evidence="2" id="KW-0805">Transcription regulation</keyword>
<feature type="compositionally biased region" description="Polar residues" evidence="4">
    <location>
        <begin position="68"/>
        <end position="80"/>
    </location>
</feature>
<evidence type="ECO:0000313" key="6">
    <source>
        <dbReference type="Proteomes" id="UP001327560"/>
    </source>
</evidence>
<dbReference type="PANTHER" id="PTHR45714">
    <property type="entry name" value="HOMEOBOX-LEUCINE ZIPPER PROTEIN HAT14"/>
    <property type="match status" value="1"/>
</dbReference>
<reference evidence="5 6" key="1">
    <citation type="submission" date="2023-10" db="EMBL/GenBank/DDBJ databases">
        <title>Chromosome-scale genome assembly provides insights into flower coloration mechanisms of Canna indica.</title>
        <authorList>
            <person name="Li C."/>
        </authorList>
    </citation>
    <scope>NUCLEOTIDE SEQUENCE [LARGE SCALE GENOMIC DNA]</scope>
    <source>
        <tissue evidence="5">Flower</tissue>
    </source>
</reference>
<dbReference type="Proteomes" id="UP001327560">
    <property type="component" value="Chromosome 3"/>
</dbReference>
<evidence type="ECO:0000313" key="5">
    <source>
        <dbReference type="EMBL" id="WOL00253.1"/>
    </source>
</evidence>
<dbReference type="InterPro" id="IPR050762">
    <property type="entry name" value="HD-ZIP_Homeobox_LZ_Class_II"/>
</dbReference>
<organism evidence="5 6">
    <name type="scientific">Canna indica</name>
    <name type="common">Indian-shot</name>
    <dbReference type="NCBI Taxonomy" id="4628"/>
    <lineage>
        <taxon>Eukaryota</taxon>
        <taxon>Viridiplantae</taxon>
        <taxon>Streptophyta</taxon>
        <taxon>Embryophyta</taxon>
        <taxon>Tracheophyta</taxon>
        <taxon>Spermatophyta</taxon>
        <taxon>Magnoliopsida</taxon>
        <taxon>Liliopsida</taxon>
        <taxon>Zingiberales</taxon>
        <taxon>Cannaceae</taxon>
        <taxon>Canna</taxon>
    </lineage>
</organism>
<feature type="compositionally biased region" description="Polar residues" evidence="4">
    <location>
        <begin position="48"/>
        <end position="60"/>
    </location>
</feature>
<protein>
    <submittedName>
        <fullName evidence="5">Uncharacterized protein</fullName>
    </submittedName>
</protein>
<evidence type="ECO:0000256" key="3">
    <source>
        <dbReference type="ARBA" id="ARBA00023163"/>
    </source>
</evidence>
<feature type="compositionally biased region" description="Acidic residues" evidence="4">
    <location>
        <begin position="82"/>
        <end position="92"/>
    </location>
</feature>
<dbReference type="PROSITE" id="PS51257">
    <property type="entry name" value="PROKAR_LIPOPROTEIN"/>
    <property type="match status" value="1"/>
</dbReference>
<name>A0AAQ3Q8W7_9LILI</name>
<evidence type="ECO:0000256" key="2">
    <source>
        <dbReference type="ARBA" id="ARBA00023015"/>
    </source>
</evidence>